<name>A0A2G8T9W3_9BURK</name>
<proteinExistence type="predicted"/>
<evidence type="ECO:0000313" key="6">
    <source>
        <dbReference type="EMBL" id="PIL42802.1"/>
    </source>
</evidence>
<dbReference type="PROSITE" id="PS00622">
    <property type="entry name" value="HTH_LUXR_1"/>
    <property type="match status" value="1"/>
</dbReference>
<dbReference type="InterPro" id="IPR011006">
    <property type="entry name" value="CheY-like_superfamily"/>
</dbReference>
<keyword evidence="2 6" id="KW-0238">DNA-binding</keyword>
<organism evidence="6 7">
    <name type="scientific">Massilia eurypsychrophila</name>
    <dbReference type="NCBI Taxonomy" id="1485217"/>
    <lineage>
        <taxon>Bacteria</taxon>
        <taxon>Pseudomonadati</taxon>
        <taxon>Pseudomonadota</taxon>
        <taxon>Betaproteobacteria</taxon>
        <taxon>Burkholderiales</taxon>
        <taxon>Oxalobacteraceae</taxon>
        <taxon>Telluria group</taxon>
        <taxon>Massilia</taxon>
    </lineage>
</organism>
<dbReference type="PRINTS" id="PR00038">
    <property type="entry name" value="HTHLUXR"/>
</dbReference>
<sequence>MMAPNTVTVVIVDDHPLARTGVRRMLDTADDLHVVAEAGSVEDALVEIGKVNVQVVVLDISMPGTSGMNLLRILKRTRPEIAVLMLSTYAEETYAIRALKSGASGYLTKDAPIASLIAAVRKAALGGRHFSTSFNERLVQQVQNGAVSGHHELSLREFDVMLRLAVGESVTSIGLAMFLSPKTISTYRSRILEKLNIHNNAELTRYAIEEGLIPTDGPWTG</sequence>
<dbReference type="RefSeq" id="WP_099792264.1">
    <property type="nucleotide sequence ID" value="NZ_JBHLYV010000092.1"/>
</dbReference>
<dbReference type="GO" id="GO:0003677">
    <property type="term" value="F:DNA binding"/>
    <property type="evidence" value="ECO:0007669"/>
    <property type="project" value="UniProtKB-KW"/>
</dbReference>
<dbReference type="CDD" id="cd17535">
    <property type="entry name" value="REC_NarL-like"/>
    <property type="match status" value="1"/>
</dbReference>
<dbReference type="SMART" id="SM00448">
    <property type="entry name" value="REC"/>
    <property type="match status" value="1"/>
</dbReference>
<dbReference type="SUPFAM" id="SSF46894">
    <property type="entry name" value="C-terminal effector domain of the bipartite response regulators"/>
    <property type="match status" value="1"/>
</dbReference>
<evidence type="ECO:0000256" key="1">
    <source>
        <dbReference type="ARBA" id="ARBA00022553"/>
    </source>
</evidence>
<dbReference type="PROSITE" id="PS50043">
    <property type="entry name" value="HTH_LUXR_2"/>
    <property type="match status" value="1"/>
</dbReference>
<dbReference type="Pfam" id="PF00196">
    <property type="entry name" value="GerE"/>
    <property type="match status" value="1"/>
</dbReference>
<dbReference type="SUPFAM" id="SSF52172">
    <property type="entry name" value="CheY-like"/>
    <property type="match status" value="1"/>
</dbReference>
<dbReference type="OrthoDB" id="9780593at2"/>
<dbReference type="PANTHER" id="PTHR43214:SF42">
    <property type="entry name" value="TRANSCRIPTIONAL REGULATORY PROTEIN DESR"/>
    <property type="match status" value="1"/>
</dbReference>
<feature type="modified residue" description="4-aspartylphosphate" evidence="3">
    <location>
        <position position="59"/>
    </location>
</feature>
<dbReference type="AlphaFoldDB" id="A0A2G8T9W3"/>
<dbReference type="Proteomes" id="UP000230390">
    <property type="component" value="Unassembled WGS sequence"/>
</dbReference>
<feature type="domain" description="HTH luxR-type" evidence="4">
    <location>
        <begin position="146"/>
        <end position="211"/>
    </location>
</feature>
<dbReference type="InterPro" id="IPR000792">
    <property type="entry name" value="Tscrpt_reg_LuxR_C"/>
</dbReference>
<dbReference type="PROSITE" id="PS50110">
    <property type="entry name" value="RESPONSE_REGULATORY"/>
    <property type="match status" value="1"/>
</dbReference>
<dbReference type="CDD" id="cd06170">
    <property type="entry name" value="LuxR_C_like"/>
    <property type="match status" value="1"/>
</dbReference>
<dbReference type="InterPro" id="IPR058245">
    <property type="entry name" value="NreC/VraR/RcsB-like_REC"/>
</dbReference>
<reference evidence="6 7" key="1">
    <citation type="submission" date="2017-10" db="EMBL/GenBank/DDBJ databases">
        <title>Massilia psychrophilum sp. nov., a novel purple-pigmented bacterium isolated from Tianshan glacier, Xinjiang Municipality, China.</title>
        <authorList>
            <person name="Wang H."/>
        </authorList>
    </citation>
    <scope>NUCLEOTIDE SEQUENCE [LARGE SCALE GENOMIC DNA]</scope>
    <source>
        <strain evidence="6 7">JCM 30074</strain>
    </source>
</reference>
<dbReference type="Gene3D" id="3.40.50.2300">
    <property type="match status" value="1"/>
</dbReference>
<feature type="domain" description="Response regulatory" evidence="5">
    <location>
        <begin position="8"/>
        <end position="124"/>
    </location>
</feature>
<dbReference type="InterPro" id="IPR001789">
    <property type="entry name" value="Sig_transdc_resp-reg_receiver"/>
</dbReference>
<dbReference type="InterPro" id="IPR016032">
    <property type="entry name" value="Sig_transdc_resp-reg_C-effctor"/>
</dbReference>
<keyword evidence="1 3" id="KW-0597">Phosphoprotein</keyword>
<evidence type="ECO:0000259" key="4">
    <source>
        <dbReference type="PROSITE" id="PS50043"/>
    </source>
</evidence>
<evidence type="ECO:0000259" key="5">
    <source>
        <dbReference type="PROSITE" id="PS50110"/>
    </source>
</evidence>
<evidence type="ECO:0000313" key="7">
    <source>
        <dbReference type="Proteomes" id="UP000230390"/>
    </source>
</evidence>
<evidence type="ECO:0000256" key="3">
    <source>
        <dbReference type="PROSITE-ProRule" id="PRU00169"/>
    </source>
</evidence>
<protein>
    <submittedName>
        <fullName evidence="6">DNA-binding response regulator</fullName>
    </submittedName>
</protein>
<dbReference type="GO" id="GO:0000160">
    <property type="term" value="P:phosphorelay signal transduction system"/>
    <property type="evidence" value="ECO:0007669"/>
    <property type="project" value="InterPro"/>
</dbReference>
<evidence type="ECO:0000256" key="2">
    <source>
        <dbReference type="ARBA" id="ARBA00023125"/>
    </source>
</evidence>
<dbReference type="EMBL" id="PDOC01000020">
    <property type="protein sequence ID" value="PIL42802.1"/>
    <property type="molecule type" value="Genomic_DNA"/>
</dbReference>
<dbReference type="GO" id="GO:0006355">
    <property type="term" value="P:regulation of DNA-templated transcription"/>
    <property type="evidence" value="ECO:0007669"/>
    <property type="project" value="InterPro"/>
</dbReference>
<comment type="caution">
    <text evidence="6">The sequence shown here is derived from an EMBL/GenBank/DDBJ whole genome shotgun (WGS) entry which is preliminary data.</text>
</comment>
<accession>A0A2G8T9W3</accession>
<gene>
    <name evidence="6" type="ORF">CR105_22075</name>
</gene>
<dbReference type="Pfam" id="PF00072">
    <property type="entry name" value="Response_reg"/>
    <property type="match status" value="1"/>
</dbReference>
<dbReference type="SMART" id="SM00421">
    <property type="entry name" value="HTH_LUXR"/>
    <property type="match status" value="1"/>
</dbReference>
<keyword evidence="7" id="KW-1185">Reference proteome</keyword>
<dbReference type="InterPro" id="IPR039420">
    <property type="entry name" value="WalR-like"/>
</dbReference>
<dbReference type="PANTHER" id="PTHR43214">
    <property type="entry name" value="TWO-COMPONENT RESPONSE REGULATOR"/>
    <property type="match status" value="1"/>
</dbReference>